<dbReference type="Proteomes" id="UP000232323">
    <property type="component" value="Unassembled WGS sequence"/>
</dbReference>
<proteinExistence type="predicted"/>
<comment type="caution">
    <text evidence="2">The sequence shown here is derived from an EMBL/GenBank/DDBJ whole genome shotgun (WGS) entry which is preliminary data.</text>
</comment>
<accession>A0A250XH72</accession>
<evidence type="ECO:0000256" key="1">
    <source>
        <dbReference type="SAM" id="SignalP"/>
    </source>
</evidence>
<feature type="chain" id="PRO_5013010163" evidence="1">
    <location>
        <begin position="20"/>
        <end position="113"/>
    </location>
</feature>
<name>A0A250XH72_9CHLO</name>
<protein>
    <submittedName>
        <fullName evidence="2">Uncharacterized protein</fullName>
    </submittedName>
</protein>
<dbReference type="EMBL" id="BEGY01000076">
    <property type="protein sequence ID" value="GAX82140.1"/>
    <property type="molecule type" value="Genomic_DNA"/>
</dbReference>
<evidence type="ECO:0000313" key="3">
    <source>
        <dbReference type="Proteomes" id="UP000232323"/>
    </source>
</evidence>
<keyword evidence="1" id="KW-0732">Signal</keyword>
<organism evidence="2 3">
    <name type="scientific">Chlamydomonas eustigma</name>
    <dbReference type="NCBI Taxonomy" id="1157962"/>
    <lineage>
        <taxon>Eukaryota</taxon>
        <taxon>Viridiplantae</taxon>
        <taxon>Chlorophyta</taxon>
        <taxon>core chlorophytes</taxon>
        <taxon>Chlorophyceae</taxon>
        <taxon>CS clade</taxon>
        <taxon>Chlamydomonadales</taxon>
        <taxon>Chlamydomonadaceae</taxon>
        <taxon>Chlamydomonas</taxon>
    </lineage>
</organism>
<gene>
    <name evidence="2" type="ORF">CEUSTIGMA_g9568.t1</name>
</gene>
<sequence>MSTGISLVTLLLPASQSIAKDFKEAQAEKEARRKALKEATGEVKSTGVDVQQVFAVPEYSVSEEARTPNVHSRQESLVLKLFSYSSPPYEITVQHIHDSFKQYIHVIFLNSHM</sequence>
<feature type="signal peptide" evidence="1">
    <location>
        <begin position="1"/>
        <end position="19"/>
    </location>
</feature>
<keyword evidence="3" id="KW-1185">Reference proteome</keyword>
<evidence type="ECO:0000313" key="2">
    <source>
        <dbReference type="EMBL" id="GAX82140.1"/>
    </source>
</evidence>
<dbReference type="OrthoDB" id="567595at2759"/>
<dbReference type="AlphaFoldDB" id="A0A250XH72"/>
<reference evidence="2 3" key="1">
    <citation type="submission" date="2017-08" db="EMBL/GenBank/DDBJ databases">
        <title>Acidophilic green algal genome provides insights into adaptation to an acidic environment.</title>
        <authorList>
            <person name="Hirooka S."/>
            <person name="Hirose Y."/>
            <person name="Kanesaki Y."/>
            <person name="Higuchi S."/>
            <person name="Fujiwara T."/>
            <person name="Onuma R."/>
            <person name="Era A."/>
            <person name="Ohbayashi R."/>
            <person name="Uzuka A."/>
            <person name="Nozaki H."/>
            <person name="Yoshikawa H."/>
            <person name="Miyagishima S.Y."/>
        </authorList>
    </citation>
    <scope>NUCLEOTIDE SEQUENCE [LARGE SCALE GENOMIC DNA]</scope>
    <source>
        <strain evidence="2 3">NIES-2499</strain>
    </source>
</reference>